<sequence length="326" mass="36357">MMIQTSRLFNSCTAMLRRLTIWLFLILCAPINAFANKSSEEAVTQNDPVSTMLEMFRWEGLVASFFVILASWIILRFADSLVEKLGSIFADKRLLIQKISAFFHFAVYIATIVSVVLLSFKVSKEILVILSGTGAVALGFALKDLTASLMSGIMIMFDRPFQVGDRINFGDQYGDVIAIGLRSVKLQTLDDSTVTIPNNMFLAQVTSCGNYGVVDMQVMVDFHIGIDQDVVKAREIIQEVAANTRFIYLPKPIKVIVSQVVIDSCVALRLRLKAYVLDTKYEKDFETDITLHVMKLFAESGIQPPAVLHREIKKAVVVEEQPESAA</sequence>
<reference evidence="8" key="1">
    <citation type="submission" date="2022-06" db="EMBL/GenBank/DDBJ databases">
        <title>Alkalimarinus sp. nov., isolated from gut of a Alitta virens.</title>
        <authorList>
            <person name="Yang A.I."/>
            <person name="Shin N.-R."/>
        </authorList>
    </citation>
    <scope>NUCLEOTIDE SEQUENCE</scope>
    <source>
        <strain evidence="8">A2M4</strain>
    </source>
</reference>
<comment type="subcellular location">
    <subcellularLocation>
        <location evidence="1">Cell membrane</location>
        <topology evidence="1">Multi-pass membrane protein</topology>
    </subcellularLocation>
</comment>
<keyword evidence="9" id="KW-1185">Reference proteome</keyword>
<dbReference type="Gene3D" id="3.30.70.100">
    <property type="match status" value="1"/>
</dbReference>
<evidence type="ECO:0000313" key="9">
    <source>
        <dbReference type="Proteomes" id="UP001163739"/>
    </source>
</evidence>
<evidence type="ECO:0000256" key="3">
    <source>
        <dbReference type="ARBA" id="ARBA00022692"/>
    </source>
</evidence>
<feature type="transmembrane region" description="Helical" evidence="6">
    <location>
        <begin position="99"/>
        <end position="120"/>
    </location>
</feature>
<dbReference type="PANTHER" id="PTHR30566:SF25">
    <property type="entry name" value="INNER MEMBRANE PROTEIN"/>
    <property type="match status" value="1"/>
</dbReference>
<keyword evidence="2" id="KW-1003">Cell membrane</keyword>
<feature type="transmembrane region" description="Helical" evidence="6">
    <location>
        <begin position="57"/>
        <end position="78"/>
    </location>
</feature>
<dbReference type="InterPro" id="IPR011066">
    <property type="entry name" value="MscS_channel_C_sf"/>
</dbReference>
<evidence type="ECO:0000256" key="4">
    <source>
        <dbReference type="ARBA" id="ARBA00022989"/>
    </source>
</evidence>
<accession>A0ABY6N092</accession>
<dbReference type="Gene3D" id="2.30.30.60">
    <property type="match status" value="1"/>
</dbReference>
<evidence type="ECO:0000256" key="5">
    <source>
        <dbReference type="ARBA" id="ARBA00023136"/>
    </source>
</evidence>
<dbReference type="SUPFAM" id="SSF82689">
    <property type="entry name" value="Mechanosensitive channel protein MscS (YggB), C-terminal domain"/>
    <property type="match status" value="1"/>
</dbReference>
<evidence type="ECO:0000256" key="1">
    <source>
        <dbReference type="ARBA" id="ARBA00004651"/>
    </source>
</evidence>
<keyword evidence="5 6" id="KW-0472">Membrane</keyword>
<dbReference type="RefSeq" id="WP_265046997.1">
    <property type="nucleotide sequence ID" value="NZ_CP100390.1"/>
</dbReference>
<dbReference type="InterPro" id="IPR006685">
    <property type="entry name" value="MscS_channel_2nd"/>
</dbReference>
<evidence type="ECO:0000313" key="8">
    <source>
        <dbReference type="EMBL" id="UZE95508.1"/>
    </source>
</evidence>
<protein>
    <submittedName>
        <fullName evidence="8">Mechanosensitive ion channel family protein</fullName>
    </submittedName>
</protein>
<evidence type="ECO:0000256" key="2">
    <source>
        <dbReference type="ARBA" id="ARBA00022475"/>
    </source>
</evidence>
<dbReference type="InterPro" id="IPR023408">
    <property type="entry name" value="MscS_beta-dom_sf"/>
</dbReference>
<dbReference type="Gene3D" id="1.10.287.1260">
    <property type="match status" value="1"/>
</dbReference>
<evidence type="ECO:0000256" key="6">
    <source>
        <dbReference type="SAM" id="Phobius"/>
    </source>
</evidence>
<keyword evidence="4 6" id="KW-1133">Transmembrane helix</keyword>
<proteinExistence type="predicted"/>
<dbReference type="Pfam" id="PF00924">
    <property type="entry name" value="MS_channel_2nd"/>
    <property type="match status" value="1"/>
</dbReference>
<dbReference type="PANTHER" id="PTHR30566">
    <property type="entry name" value="YNAI-RELATED MECHANOSENSITIVE ION CHANNEL"/>
    <property type="match status" value="1"/>
</dbReference>
<keyword evidence="3 6" id="KW-0812">Transmembrane</keyword>
<name>A0ABY6N092_9ALTE</name>
<feature type="domain" description="Mechanosensitive ion channel MscS" evidence="7">
    <location>
        <begin position="144"/>
        <end position="203"/>
    </location>
</feature>
<dbReference type="EMBL" id="CP100390">
    <property type="protein sequence ID" value="UZE95508.1"/>
    <property type="molecule type" value="Genomic_DNA"/>
</dbReference>
<dbReference type="InterPro" id="IPR010920">
    <property type="entry name" value="LSM_dom_sf"/>
</dbReference>
<organism evidence="8 9">
    <name type="scientific">Alkalimarinus alittae</name>
    <dbReference type="NCBI Taxonomy" id="2961619"/>
    <lineage>
        <taxon>Bacteria</taxon>
        <taxon>Pseudomonadati</taxon>
        <taxon>Pseudomonadota</taxon>
        <taxon>Gammaproteobacteria</taxon>
        <taxon>Alteromonadales</taxon>
        <taxon>Alteromonadaceae</taxon>
        <taxon>Alkalimarinus</taxon>
    </lineage>
</organism>
<dbReference type="SUPFAM" id="SSF50182">
    <property type="entry name" value="Sm-like ribonucleoproteins"/>
    <property type="match status" value="1"/>
</dbReference>
<feature type="transmembrane region" description="Helical" evidence="6">
    <location>
        <begin position="126"/>
        <end position="146"/>
    </location>
</feature>
<dbReference type="Proteomes" id="UP001163739">
    <property type="component" value="Chromosome"/>
</dbReference>
<gene>
    <name evidence="8" type="ORF">NKI27_15760</name>
</gene>
<evidence type="ECO:0000259" key="7">
    <source>
        <dbReference type="Pfam" id="PF00924"/>
    </source>
</evidence>